<dbReference type="SUPFAM" id="SSF53448">
    <property type="entry name" value="Nucleotide-diphospho-sugar transferases"/>
    <property type="match status" value="1"/>
</dbReference>
<dbReference type="Gene3D" id="3.90.550.10">
    <property type="entry name" value="Spore Coat Polysaccharide Biosynthesis Protein SpsA, Chain A"/>
    <property type="match status" value="1"/>
</dbReference>
<dbReference type="CTD" id="9822665"/>
<proteinExistence type="predicted"/>
<dbReference type="Proteomes" id="UP000483820">
    <property type="component" value="Chromosome I"/>
</dbReference>
<dbReference type="RefSeq" id="XP_053590944.1">
    <property type="nucleotide sequence ID" value="XM_053722299.1"/>
</dbReference>
<name>A0A6A5HKD3_CAERE</name>
<dbReference type="Pfam" id="PF00535">
    <property type="entry name" value="Glycos_transf_2"/>
    <property type="match status" value="1"/>
</dbReference>
<evidence type="ECO:0000313" key="2">
    <source>
        <dbReference type="EMBL" id="KAF1768338.1"/>
    </source>
</evidence>
<dbReference type="AlphaFoldDB" id="A0A6A5HKD3"/>
<protein>
    <recommendedName>
        <fullName evidence="1">Glycosyltransferase 2-like domain-containing protein</fullName>
    </recommendedName>
</protein>
<dbReference type="PANTHER" id="PTHR22916">
    <property type="entry name" value="GLYCOSYLTRANSFERASE"/>
    <property type="match status" value="1"/>
</dbReference>
<organism evidence="2 3">
    <name type="scientific">Caenorhabditis remanei</name>
    <name type="common">Caenorhabditis vulgaris</name>
    <dbReference type="NCBI Taxonomy" id="31234"/>
    <lineage>
        <taxon>Eukaryota</taxon>
        <taxon>Metazoa</taxon>
        <taxon>Ecdysozoa</taxon>
        <taxon>Nematoda</taxon>
        <taxon>Chromadorea</taxon>
        <taxon>Rhabditida</taxon>
        <taxon>Rhabditina</taxon>
        <taxon>Rhabditomorpha</taxon>
        <taxon>Rhabditoidea</taxon>
        <taxon>Rhabditidae</taxon>
        <taxon>Peloderinae</taxon>
        <taxon>Caenorhabditis</taxon>
    </lineage>
</organism>
<dbReference type="InterPro" id="IPR001173">
    <property type="entry name" value="Glyco_trans_2-like"/>
</dbReference>
<reference evidence="2 3" key="1">
    <citation type="submission" date="2019-12" db="EMBL/GenBank/DDBJ databases">
        <title>Chromosome-level assembly of the Caenorhabditis remanei genome.</title>
        <authorList>
            <person name="Teterina A.A."/>
            <person name="Willis J.H."/>
            <person name="Phillips P.C."/>
        </authorList>
    </citation>
    <scope>NUCLEOTIDE SEQUENCE [LARGE SCALE GENOMIC DNA]</scope>
    <source>
        <strain evidence="2 3">PX506</strain>
        <tissue evidence="2">Whole organism</tissue>
    </source>
</reference>
<evidence type="ECO:0000313" key="3">
    <source>
        <dbReference type="Proteomes" id="UP000483820"/>
    </source>
</evidence>
<dbReference type="PANTHER" id="PTHR22916:SF3">
    <property type="entry name" value="UDP-GLCNAC:BETAGAL BETA-1,3-N-ACETYLGLUCOSAMINYLTRANSFERASE-LIKE PROTEIN 1"/>
    <property type="match status" value="1"/>
</dbReference>
<comment type="caution">
    <text evidence="2">The sequence shown here is derived from an EMBL/GenBank/DDBJ whole genome shotgun (WGS) entry which is preliminary data.</text>
</comment>
<dbReference type="KEGG" id="crq:GCK72_000150"/>
<dbReference type="EMBL" id="WUAV01000001">
    <property type="protein sequence ID" value="KAF1768338.1"/>
    <property type="molecule type" value="Genomic_DNA"/>
</dbReference>
<sequence length="269" mass="31034">MYEYDVSVIIPARNAEKFLRETLNGLLAQTAVENARIEICLADDGSLDDTVRILENSRLEFEELGMKVVVSHVSQPGGVGAAKDCAVRSSRGRYLCFNDADDVSTPDRIRCQLEMARRLSKSSDDLVFVPEDVVMYRYHPDCASHSVTEQTIWNFRLKRLKEQYIAKWDKFTIWSAGKQGKRLFKCLDDDEKLKVREFCDIDESKIGRGIHEEFDEKQRIVTHKVPIVNIETAKPPLIVCVKLDLTHGDLERIIERKKWREHVDLVYFG</sequence>
<dbReference type="GeneID" id="9822665"/>
<dbReference type="InterPro" id="IPR029044">
    <property type="entry name" value="Nucleotide-diphossugar_trans"/>
</dbReference>
<feature type="domain" description="Glycosyltransferase 2-like" evidence="1">
    <location>
        <begin position="7"/>
        <end position="153"/>
    </location>
</feature>
<evidence type="ECO:0000259" key="1">
    <source>
        <dbReference type="Pfam" id="PF00535"/>
    </source>
</evidence>
<dbReference type="GO" id="GO:0016758">
    <property type="term" value="F:hexosyltransferase activity"/>
    <property type="evidence" value="ECO:0007669"/>
    <property type="project" value="UniProtKB-ARBA"/>
</dbReference>
<accession>A0A6A5HKD3</accession>
<gene>
    <name evidence="2" type="ORF">GCK72_000150</name>
</gene>